<evidence type="ECO:0008006" key="4">
    <source>
        <dbReference type="Google" id="ProtNLM"/>
    </source>
</evidence>
<feature type="chain" id="PRO_5015448599" description="Lipoprotein" evidence="1">
    <location>
        <begin position="21"/>
        <end position="79"/>
    </location>
</feature>
<accession>A0A2S5DF74</accession>
<keyword evidence="3" id="KW-1185">Reference proteome</keyword>
<gene>
    <name evidence="2" type="ORF">C2I19_11990</name>
</gene>
<evidence type="ECO:0000313" key="3">
    <source>
        <dbReference type="Proteomes" id="UP000237082"/>
    </source>
</evidence>
<dbReference type="AlphaFoldDB" id="A0A2S5DF74"/>
<protein>
    <recommendedName>
        <fullName evidence="4">Lipoprotein</fullName>
    </recommendedName>
</protein>
<reference evidence="3" key="1">
    <citation type="submission" date="2018-02" db="EMBL/GenBank/DDBJ databases">
        <authorList>
            <person name="O'Hara-Hanley K."/>
            <person name="Soby S."/>
        </authorList>
    </citation>
    <scope>NUCLEOTIDE SEQUENCE [LARGE SCALE GENOMIC DNA]</scope>
    <source>
        <strain evidence="3">MWU14-2602</strain>
    </source>
</reference>
<evidence type="ECO:0000256" key="1">
    <source>
        <dbReference type="SAM" id="SignalP"/>
    </source>
</evidence>
<keyword evidence="1" id="KW-0732">Signal</keyword>
<comment type="caution">
    <text evidence="2">The sequence shown here is derived from an EMBL/GenBank/DDBJ whole genome shotgun (WGS) entry which is preliminary data.</text>
</comment>
<proteinExistence type="predicted"/>
<feature type="signal peptide" evidence="1">
    <location>
        <begin position="1"/>
        <end position="20"/>
    </location>
</feature>
<organism evidence="2 3">
    <name type="scientific">Chromobacterium alticapitis</name>
    <dbReference type="NCBI Taxonomy" id="2073169"/>
    <lineage>
        <taxon>Bacteria</taxon>
        <taxon>Pseudomonadati</taxon>
        <taxon>Pseudomonadota</taxon>
        <taxon>Betaproteobacteria</taxon>
        <taxon>Neisseriales</taxon>
        <taxon>Chromobacteriaceae</taxon>
        <taxon>Chromobacterium</taxon>
    </lineage>
</organism>
<evidence type="ECO:0000313" key="2">
    <source>
        <dbReference type="EMBL" id="POZ61753.1"/>
    </source>
</evidence>
<dbReference type="Proteomes" id="UP000237082">
    <property type="component" value="Unassembled WGS sequence"/>
</dbReference>
<sequence>MKFMKPILSLSIGALLVACASPSGSNGVAEEEKYSDATYITGSNIPHHDGGKTETLSDSAQQQLFDQIRRGEVSKTGKP</sequence>
<dbReference type="PROSITE" id="PS51257">
    <property type="entry name" value="PROKAR_LIPOPROTEIN"/>
    <property type="match status" value="1"/>
</dbReference>
<name>A0A2S5DF74_9NEIS</name>
<dbReference type="EMBL" id="PQWB01000047">
    <property type="protein sequence ID" value="POZ61753.1"/>
    <property type="molecule type" value="Genomic_DNA"/>
</dbReference>